<comment type="caution">
    <text evidence="4">The sequence shown here is derived from an EMBL/GenBank/DDBJ whole genome shotgun (WGS) entry which is preliminary data.</text>
</comment>
<dbReference type="InterPro" id="IPR007597">
    <property type="entry name" value="CheC"/>
</dbReference>
<accession>A0A9Q4KRY9</accession>
<evidence type="ECO:0000256" key="1">
    <source>
        <dbReference type="ARBA" id="ARBA00022500"/>
    </source>
</evidence>
<evidence type="ECO:0000259" key="3">
    <source>
        <dbReference type="Pfam" id="PF04509"/>
    </source>
</evidence>
<dbReference type="Gene3D" id="3.40.1550.10">
    <property type="entry name" value="CheC-like"/>
    <property type="match status" value="1"/>
</dbReference>
<name>A0A9Q4KRY9_9EURY</name>
<evidence type="ECO:0000313" key="4">
    <source>
        <dbReference type="EMBL" id="MDE4907088.1"/>
    </source>
</evidence>
<dbReference type="CDD" id="cd17909">
    <property type="entry name" value="CheC_ClassI"/>
    <property type="match status" value="1"/>
</dbReference>
<dbReference type="RefSeq" id="WP_274923754.1">
    <property type="nucleotide sequence ID" value="NZ_JAKELO010000002.1"/>
</dbReference>
<reference evidence="4" key="1">
    <citation type="submission" date="2022-01" db="EMBL/GenBank/DDBJ databases">
        <title>Draft genome of Methanogenium marinum DSM 15558.</title>
        <authorList>
            <person name="Chen S.-C."/>
            <person name="You Y.-T."/>
        </authorList>
    </citation>
    <scope>NUCLEOTIDE SEQUENCE</scope>
    <source>
        <strain evidence="4">DSM 15558</strain>
    </source>
</reference>
<dbReference type="Pfam" id="PF04509">
    <property type="entry name" value="CheC"/>
    <property type="match status" value="2"/>
</dbReference>
<sequence>MDLNEQQLDMLKEMGNIGASHAATSLSQMLMCEIEMTVPEVSVIDISQVSEYFGEEISAMVVFEIQGEIQPAGYIVCHVPRMSAIRLTNTMLGSTDEDREFNEMDESAITEIGNIMISHFLDATAELLGVVMLPSPPMVTIDMALAAFENILAQVTSGDINEFILFSTELKSVNNDIKSTIIMLPEEQTLVQILRLLNNLINPEI</sequence>
<dbReference type="PANTHER" id="PTHR43693">
    <property type="entry name" value="PROTEIN PHOSPHATASE CHEZ"/>
    <property type="match status" value="1"/>
</dbReference>
<gene>
    <name evidence="4" type="ORF">L0665_00400</name>
</gene>
<dbReference type="GO" id="GO:0006935">
    <property type="term" value="P:chemotaxis"/>
    <property type="evidence" value="ECO:0007669"/>
    <property type="project" value="UniProtKB-KW"/>
</dbReference>
<keyword evidence="5" id="KW-1185">Reference proteome</keyword>
<organism evidence="4 5">
    <name type="scientific">Methanogenium marinum</name>
    <dbReference type="NCBI Taxonomy" id="348610"/>
    <lineage>
        <taxon>Archaea</taxon>
        <taxon>Methanobacteriati</taxon>
        <taxon>Methanobacteriota</taxon>
        <taxon>Stenosarchaea group</taxon>
        <taxon>Methanomicrobia</taxon>
        <taxon>Methanomicrobiales</taxon>
        <taxon>Methanomicrobiaceae</taxon>
        <taxon>Methanogenium</taxon>
    </lineage>
</organism>
<dbReference type="PANTHER" id="PTHR43693:SF1">
    <property type="entry name" value="PROTEIN PHOSPHATASE CHEZ"/>
    <property type="match status" value="1"/>
</dbReference>
<dbReference type="AlphaFoldDB" id="A0A9Q4KRY9"/>
<feature type="domain" description="CheC-like protein" evidence="3">
    <location>
        <begin position="7"/>
        <end position="42"/>
    </location>
</feature>
<keyword evidence="1" id="KW-0145">Chemotaxis</keyword>
<dbReference type="EMBL" id="JAKELO010000002">
    <property type="protein sequence ID" value="MDE4907088.1"/>
    <property type="molecule type" value="Genomic_DNA"/>
</dbReference>
<evidence type="ECO:0000313" key="5">
    <source>
        <dbReference type="Proteomes" id="UP001143747"/>
    </source>
</evidence>
<dbReference type="Proteomes" id="UP001143747">
    <property type="component" value="Unassembled WGS sequence"/>
</dbReference>
<feature type="domain" description="CheC-like protein" evidence="3">
    <location>
        <begin position="104"/>
        <end position="140"/>
    </location>
</feature>
<proteinExistence type="predicted"/>
<dbReference type="GO" id="GO:0016787">
    <property type="term" value="F:hydrolase activity"/>
    <property type="evidence" value="ECO:0007669"/>
    <property type="project" value="UniProtKB-KW"/>
</dbReference>
<protein>
    <submittedName>
        <fullName evidence="4">Chemotaxis protein CheC</fullName>
    </submittedName>
</protein>
<dbReference type="InterPro" id="IPR028976">
    <property type="entry name" value="CheC-like_sf"/>
</dbReference>
<evidence type="ECO:0000256" key="2">
    <source>
        <dbReference type="ARBA" id="ARBA00022801"/>
    </source>
</evidence>
<dbReference type="SUPFAM" id="SSF103039">
    <property type="entry name" value="CheC-like"/>
    <property type="match status" value="1"/>
</dbReference>
<keyword evidence="2" id="KW-0378">Hydrolase</keyword>
<dbReference type="InterPro" id="IPR050992">
    <property type="entry name" value="CheZ_family_phosphatases"/>
</dbReference>